<dbReference type="Pfam" id="PF00176">
    <property type="entry name" value="SNF2-rel_dom"/>
    <property type="match status" value="1"/>
</dbReference>
<dbReference type="EC" id="3.6.4.-" evidence="3"/>
<dbReference type="OrthoDB" id="423559at2759"/>
<dbReference type="PANTHER" id="PTHR37162">
    <property type="entry name" value="HAT FAMILY DIMERISATION DOMAINCONTAINING PROTEIN-RELATED"/>
    <property type="match status" value="1"/>
</dbReference>
<keyword evidence="3" id="KW-0808">Transferase</keyword>
<dbReference type="InterPro" id="IPR027417">
    <property type="entry name" value="P-loop_NTPase"/>
</dbReference>
<accession>A0A6J8A4U8</accession>
<proteinExistence type="predicted"/>
<dbReference type="EMBL" id="CACVKT020000572">
    <property type="protein sequence ID" value="CAC5360736.1"/>
    <property type="molecule type" value="Genomic_DNA"/>
</dbReference>
<sequence>MHKDPLDDLEVLGGNASSSECGSGTGRTETTGPRSTLIISPLSVLNNWLDQFEDHIHENVHLDIYTYYGSSRTKDPKIIGQQDIVLTTYSTVTADAKTSIRGETFAYCNNCSTDIPVANGTKGDLSKHVKAKKKKHLELSKLAHTNQKITSSFAFEGDTSVIKSEVTFTKFFILNNLPLSVSDHAGKMFRHMFPDSNIAKKYGCGQTKATEIVHSLSKNDDEQNITPILKNNPFSVGTDGSNDISDKKLYAIVVRYYDSKAGKILTNCLTIPELHVSSGENIFK</sequence>
<evidence type="ECO:0000313" key="3">
    <source>
        <dbReference type="EMBL" id="CAC5360736.1"/>
    </source>
</evidence>
<organism evidence="3 4">
    <name type="scientific">Mytilus coruscus</name>
    <name type="common">Sea mussel</name>
    <dbReference type="NCBI Taxonomy" id="42192"/>
    <lineage>
        <taxon>Eukaryota</taxon>
        <taxon>Metazoa</taxon>
        <taxon>Spiralia</taxon>
        <taxon>Lophotrochozoa</taxon>
        <taxon>Mollusca</taxon>
        <taxon>Bivalvia</taxon>
        <taxon>Autobranchia</taxon>
        <taxon>Pteriomorphia</taxon>
        <taxon>Mytilida</taxon>
        <taxon>Mytiloidea</taxon>
        <taxon>Mytilidae</taxon>
        <taxon>Mytilinae</taxon>
        <taxon>Mytilus</taxon>
    </lineage>
</organism>
<name>A0A6J8A4U8_MYTCO</name>
<dbReference type="SUPFAM" id="SSF52540">
    <property type="entry name" value="P-loop containing nucleoside triphosphate hydrolases"/>
    <property type="match status" value="1"/>
</dbReference>
<evidence type="ECO:0000256" key="1">
    <source>
        <dbReference type="SAM" id="MobiDB-lite"/>
    </source>
</evidence>
<feature type="compositionally biased region" description="Polar residues" evidence="1">
    <location>
        <begin position="15"/>
        <end position="34"/>
    </location>
</feature>
<evidence type="ECO:0000259" key="2">
    <source>
        <dbReference type="Pfam" id="PF00176"/>
    </source>
</evidence>
<protein>
    <submittedName>
        <fullName evidence="3">SMARCA3</fullName>
        <ecNumber evidence="3">2.3.2.27</ecNumber>
        <ecNumber evidence="3">3.6.4.-</ecNumber>
    </submittedName>
</protein>
<keyword evidence="3" id="KW-0012">Acyltransferase</keyword>
<evidence type="ECO:0000313" key="4">
    <source>
        <dbReference type="Proteomes" id="UP000507470"/>
    </source>
</evidence>
<dbReference type="GO" id="GO:0016787">
    <property type="term" value="F:hydrolase activity"/>
    <property type="evidence" value="ECO:0007669"/>
    <property type="project" value="UniProtKB-KW"/>
</dbReference>
<dbReference type="AlphaFoldDB" id="A0A6J8A4U8"/>
<feature type="region of interest" description="Disordered" evidence="1">
    <location>
        <begin position="13"/>
        <end position="34"/>
    </location>
</feature>
<dbReference type="InterPro" id="IPR000330">
    <property type="entry name" value="SNF2_N"/>
</dbReference>
<keyword evidence="3" id="KW-0378">Hydrolase</keyword>
<dbReference type="GO" id="GO:0005524">
    <property type="term" value="F:ATP binding"/>
    <property type="evidence" value="ECO:0007669"/>
    <property type="project" value="InterPro"/>
</dbReference>
<dbReference type="Gene3D" id="3.40.50.10810">
    <property type="entry name" value="Tandem AAA-ATPase domain"/>
    <property type="match status" value="1"/>
</dbReference>
<dbReference type="InterPro" id="IPR038718">
    <property type="entry name" value="SNF2-like_sf"/>
</dbReference>
<reference evidence="3 4" key="1">
    <citation type="submission" date="2020-06" db="EMBL/GenBank/DDBJ databases">
        <authorList>
            <person name="Li R."/>
            <person name="Bekaert M."/>
        </authorList>
    </citation>
    <scope>NUCLEOTIDE SEQUENCE [LARGE SCALE GENOMIC DNA]</scope>
    <source>
        <strain evidence="4">wild</strain>
    </source>
</reference>
<gene>
    <name evidence="3" type="ORF">MCOR_3111</name>
</gene>
<feature type="domain" description="SNF2 N-terminal" evidence="2">
    <location>
        <begin position="33"/>
        <end position="96"/>
    </location>
</feature>
<dbReference type="GO" id="GO:0061630">
    <property type="term" value="F:ubiquitin protein ligase activity"/>
    <property type="evidence" value="ECO:0007669"/>
    <property type="project" value="UniProtKB-EC"/>
</dbReference>
<dbReference type="EC" id="2.3.2.27" evidence="3"/>
<dbReference type="PANTHER" id="PTHR37162:SF10">
    <property type="entry name" value="DUF4371 DOMAIN-CONTAINING PROTEIN"/>
    <property type="match status" value="1"/>
</dbReference>
<dbReference type="Proteomes" id="UP000507470">
    <property type="component" value="Unassembled WGS sequence"/>
</dbReference>
<keyword evidence="4" id="KW-1185">Reference proteome</keyword>